<evidence type="ECO:0000313" key="11">
    <source>
        <dbReference type="EMBL" id="QWW25937.1"/>
    </source>
</evidence>
<dbReference type="Proteomes" id="UP000825438">
    <property type="component" value="Chromosome VII"/>
</dbReference>
<dbReference type="SUPFAM" id="SSF52540">
    <property type="entry name" value="P-loop containing nucleoside triphosphate hydrolases"/>
    <property type="match status" value="1"/>
</dbReference>
<dbReference type="GO" id="GO:0003724">
    <property type="term" value="F:RNA helicase activity"/>
    <property type="evidence" value="ECO:0007669"/>
    <property type="project" value="UniProtKB-EC"/>
</dbReference>
<sequence length="1003" mass="111509">MSSVIAASVPVGLSSGAMFAYSIYGPQLAHQCHLDSSQAANLNIAVTVGSALGGLGGGYITDTFGSLFPMLGGWLLVAGGYFWVHQLYLLGEEAASWMLILSMFLVGAGSTASYFAAIKAVTLTSSRYKGSAQSIPIASFAIASLLYSFVFTHILHGEVGPFLLFLSGSAFFMQLAGVIFIRVPGHEEKIITFEYAELLNEAEGPVGEPARMPPEQHTSGWYHHLELAECLTHRVFWAHFALIAIFQGLGQMYIYTVGYILKAVHYYFTHATVETTSDLPSLDSLQAIHVSLIAIGSFTGRLSSGPFGDFLVNKHGWTRHSVLVLALLLMGAGHSALIYPIDRHSSSLWSCNVKLAFISAIIGYAYGFGFTTLPAIISDLFSMKNYSFLWGIMYSSTVPGLTVFTKFFGYNYDKQSEMERGSLICTKGSKCYGSTFGVTGPLALSLVVLILVVTFAHRRFNSMSIITLIMSRPVSVEDLIKQSEENGRPKFLTKKQRQQLKKKTVTTAPTIKKRTGEEAEAYSQPEEKKQKKTPKYKFDWDEEDDTSNGYEPLVTLEETRPVVNSIPEKHWSQKPLQEMTARDWRIFKDDYNISSKGDNIGNPLRFWHEDPLIPKKVLDIIQNKLRYQEPTPIQRASLPLVLRNRDVVGVAETGSGKTLAFVIPLLAYILGIEPEYMKHEHTQEANTNRALGLILAPTRELALQIAKETQKFTDELGLSVVTVIGGHKYEETIHSLRNGVHIVVATPGRLVDSLERGIINLSKCYNVTMDEADKMIDMGFEKSLNQILNYLPTSEQLSSSIDSRILRIQKRNTVMFTATITPTIERLTKNYLQDPAYLFVGSANELVDTIDQNFEYMGPAPGDKQEVDANRLTRLVQVLERHKRSPNFSVIIFANFKRVVESLAEDLAEKSFKSVVTIHGSKSQEAREAAIEKFRSRSASILIATDVAARGIDIPHVSLVVNFQMSNKFEEYIHRIGRTGRAGEHGESYTFVDDGDRDTFQIG</sequence>
<dbReference type="Pfam" id="PF00271">
    <property type="entry name" value="Helicase_C"/>
    <property type="match status" value="1"/>
</dbReference>
<dbReference type="AlphaFoldDB" id="A0A8F2W646"/>
<dbReference type="Pfam" id="PF07690">
    <property type="entry name" value="MFS_1"/>
    <property type="match status" value="1"/>
</dbReference>
<dbReference type="InterPro" id="IPR014001">
    <property type="entry name" value="Helicase_ATP-bd"/>
</dbReference>
<comment type="subcellular location">
    <subcellularLocation>
        <location evidence="1">Membrane</location>
        <topology evidence="1">Multi-pass membrane protein</topology>
    </subcellularLocation>
</comment>
<dbReference type="Pfam" id="PF00270">
    <property type="entry name" value="DEAD"/>
    <property type="match status" value="1"/>
</dbReference>
<protein>
    <recommendedName>
        <fullName evidence="2">RNA helicase</fullName>
        <ecNumber evidence="2">3.6.4.13</ecNumber>
    </recommendedName>
</protein>
<feature type="compositionally biased region" description="Basic residues" evidence="7">
    <location>
        <begin position="491"/>
        <end position="504"/>
    </location>
</feature>
<dbReference type="GO" id="GO:0022857">
    <property type="term" value="F:transmembrane transporter activity"/>
    <property type="evidence" value="ECO:0007669"/>
    <property type="project" value="InterPro"/>
</dbReference>
<feature type="transmembrane region" description="Helical" evidence="8">
    <location>
        <begin position="96"/>
        <end position="117"/>
    </location>
</feature>
<feature type="transmembrane region" description="Helical" evidence="8">
    <location>
        <begin position="431"/>
        <end position="456"/>
    </location>
</feature>
<name>A0A8F2W646_CANAR</name>
<dbReference type="EC" id="3.6.4.13" evidence="2"/>
<feature type="transmembrane region" description="Helical" evidence="8">
    <location>
        <begin position="41"/>
        <end position="60"/>
    </location>
</feature>
<dbReference type="Gene3D" id="1.20.1250.20">
    <property type="entry name" value="MFS general substrate transporter like domains"/>
    <property type="match status" value="2"/>
</dbReference>
<feature type="transmembrane region" description="Helical" evidence="8">
    <location>
        <begin position="353"/>
        <end position="376"/>
    </location>
</feature>
<feature type="domain" description="Helicase C-terminal" evidence="10">
    <location>
        <begin position="874"/>
        <end position="1003"/>
    </location>
</feature>
<dbReference type="SMART" id="SM00490">
    <property type="entry name" value="HELICc"/>
    <property type="match status" value="1"/>
</dbReference>
<feature type="transmembrane region" description="Helical" evidence="8">
    <location>
        <begin position="162"/>
        <end position="181"/>
    </location>
</feature>
<keyword evidence="8" id="KW-1133">Transmembrane helix</keyword>
<evidence type="ECO:0000259" key="9">
    <source>
        <dbReference type="PROSITE" id="PS51192"/>
    </source>
</evidence>
<feature type="domain" description="Helicase ATP-binding" evidence="9">
    <location>
        <begin position="638"/>
        <end position="838"/>
    </location>
</feature>
<evidence type="ECO:0000259" key="10">
    <source>
        <dbReference type="PROSITE" id="PS51194"/>
    </source>
</evidence>
<organism evidence="11">
    <name type="scientific">Candidozyma auris</name>
    <name type="common">Yeast</name>
    <name type="synonym">Candida auris</name>
    <dbReference type="NCBI Taxonomy" id="498019"/>
    <lineage>
        <taxon>Eukaryota</taxon>
        <taxon>Fungi</taxon>
        <taxon>Dikarya</taxon>
        <taxon>Ascomycota</taxon>
        <taxon>Saccharomycotina</taxon>
        <taxon>Pichiomycetes</taxon>
        <taxon>Metschnikowiaceae</taxon>
        <taxon>Candidozyma</taxon>
    </lineage>
</organism>
<feature type="transmembrane region" description="Helical" evidence="8">
    <location>
        <begin position="322"/>
        <end position="341"/>
    </location>
</feature>
<evidence type="ECO:0000256" key="1">
    <source>
        <dbReference type="ARBA" id="ARBA00004141"/>
    </source>
</evidence>
<dbReference type="GO" id="GO:0005524">
    <property type="term" value="F:ATP binding"/>
    <property type="evidence" value="ECO:0007669"/>
    <property type="project" value="UniProtKB-KW"/>
</dbReference>
<dbReference type="InterPro" id="IPR011701">
    <property type="entry name" value="MFS"/>
</dbReference>
<dbReference type="CDD" id="cd18787">
    <property type="entry name" value="SF2_C_DEAD"/>
    <property type="match status" value="1"/>
</dbReference>
<evidence type="ECO:0000256" key="4">
    <source>
        <dbReference type="ARBA" id="ARBA00022801"/>
    </source>
</evidence>
<evidence type="ECO:0000256" key="5">
    <source>
        <dbReference type="ARBA" id="ARBA00022806"/>
    </source>
</evidence>
<dbReference type="GO" id="GO:0016787">
    <property type="term" value="F:hydrolase activity"/>
    <property type="evidence" value="ECO:0007669"/>
    <property type="project" value="UniProtKB-KW"/>
</dbReference>
<dbReference type="InterPro" id="IPR036259">
    <property type="entry name" value="MFS_trans_sf"/>
</dbReference>
<keyword evidence="8" id="KW-0472">Membrane</keyword>
<feature type="transmembrane region" description="Helical" evidence="8">
    <location>
        <begin position="388"/>
        <end position="410"/>
    </location>
</feature>
<keyword evidence="4" id="KW-0378">Hydrolase</keyword>
<evidence type="ECO:0000256" key="6">
    <source>
        <dbReference type="ARBA" id="ARBA00022840"/>
    </source>
</evidence>
<dbReference type="PANTHER" id="PTHR47958">
    <property type="entry name" value="ATP-DEPENDENT RNA HELICASE DBP3"/>
    <property type="match status" value="1"/>
</dbReference>
<reference evidence="11" key="1">
    <citation type="submission" date="2021-06" db="EMBL/GenBank/DDBJ databases">
        <title>Candida auris outbreak in lebanese hospital.</title>
        <authorList>
            <person name="Finianos M."/>
        </authorList>
    </citation>
    <scope>NUCLEOTIDE SEQUENCE</scope>
    <source>
        <strain evidence="11">CA7LBN</strain>
    </source>
</reference>
<dbReference type="GO" id="GO:0016020">
    <property type="term" value="C:membrane"/>
    <property type="evidence" value="ECO:0007669"/>
    <property type="project" value="UniProtKB-SubCell"/>
</dbReference>
<dbReference type="SUPFAM" id="SSF103473">
    <property type="entry name" value="MFS general substrate transporter"/>
    <property type="match status" value="1"/>
</dbReference>
<keyword evidence="6" id="KW-0067">ATP-binding</keyword>
<evidence type="ECO:0000256" key="7">
    <source>
        <dbReference type="SAM" id="MobiDB-lite"/>
    </source>
</evidence>
<dbReference type="SMART" id="SM00487">
    <property type="entry name" value="DEXDc"/>
    <property type="match status" value="1"/>
</dbReference>
<dbReference type="EMBL" id="CP076755">
    <property type="protein sequence ID" value="QWW25937.1"/>
    <property type="molecule type" value="Genomic_DNA"/>
</dbReference>
<dbReference type="InterPro" id="IPR011545">
    <property type="entry name" value="DEAD/DEAH_box_helicase_dom"/>
</dbReference>
<dbReference type="InterPro" id="IPR001650">
    <property type="entry name" value="Helicase_C-like"/>
</dbReference>
<dbReference type="PROSITE" id="PS51192">
    <property type="entry name" value="HELICASE_ATP_BIND_1"/>
    <property type="match status" value="1"/>
</dbReference>
<dbReference type="GO" id="GO:0003676">
    <property type="term" value="F:nucleic acid binding"/>
    <property type="evidence" value="ECO:0007669"/>
    <property type="project" value="InterPro"/>
</dbReference>
<proteinExistence type="predicted"/>
<evidence type="ECO:0000256" key="2">
    <source>
        <dbReference type="ARBA" id="ARBA00012552"/>
    </source>
</evidence>
<feature type="transmembrane region" description="Helical" evidence="8">
    <location>
        <begin position="235"/>
        <end position="255"/>
    </location>
</feature>
<dbReference type="Gene3D" id="3.40.50.300">
    <property type="entry name" value="P-loop containing nucleotide triphosphate hydrolases"/>
    <property type="match status" value="2"/>
</dbReference>
<keyword evidence="8" id="KW-0812">Transmembrane</keyword>
<evidence type="ECO:0000256" key="8">
    <source>
        <dbReference type="SAM" id="Phobius"/>
    </source>
</evidence>
<keyword evidence="3" id="KW-0547">Nucleotide-binding</keyword>
<dbReference type="PROSITE" id="PS51194">
    <property type="entry name" value="HELICASE_CTER"/>
    <property type="match status" value="1"/>
</dbReference>
<accession>A0A8F2W646</accession>
<gene>
    <name evidence="11" type="ORF">CA7LBN_004841</name>
</gene>
<feature type="region of interest" description="Disordered" evidence="7">
    <location>
        <begin position="487"/>
        <end position="546"/>
    </location>
</feature>
<keyword evidence="5" id="KW-0347">Helicase</keyword>
<evidence type="ECO:0000256" key="3">
    <source>
        <dbReference type="ARBA" id="ARBA00022741"/>
    </source>
</evidence>
<feature type="transmembrane region" description="Helical" evidence="8">
    <location>
        <begin position="67"/>
        <end position="84"/>
    </location>
</feature>
<dbReference type="InterPro" id="IPR027417">
    <property type="entry name" value="P-loop_NTPase"/>
</dbReference>
<feature type="transmembrane region" description="Helical" evidence="8">
    <location>
        <begin position="137"/>
        <end position="156"/>
    </location>
</feature>